<sequence length="227" mass="24853">MEPPLVLSLCDLTGHAVEPWATVGHECRIVDLQHPPGIGPLSHGIRKVGADVTRFCPPLDRRVVFVFAFPPCTHLAVSGARWFKDKGLNALADALHIVASCNRICEAGNAPFLIENPVSTLSTYWRKPDYSFDPCDYAGYLDDPAPEAYTKRTCLWVGGGFRLPDPRRVAPTLGSKMHLIPPSDDRANLRSAAPRGFSRAVFEANFPHLDALRRISPTEALPTACGE</sequence>
<dbReference type="AlphaFoldDB" id="A0A6M5Z5I8"/>
<accession>A0A6M5Z5I8</accession>
<evidence type="ECO:0000313" key="1">
    <source>
        <dbReference type="EMBL" id="QJX01077.1"/>
    </source>
</evidence>
<keyword evidence="2" id="KW-1185">Reference proteome</keyword>
<dbReference type="EMBL" id="CP053452">
    <property type="protein sequence ID" value="QJX01077.1"/>
    <property type="molecule type" value="Genomic_DNA"/>
</dbReference>
<gene>
    <name evidence="1" type="ORF">FTUN_8716</name>
</gene>
<dbReference type="Proteomes" id="UP000503447">
    <property type="component" value="Chromosome"/>
</dbReference>
<proteinExistence type="predicted"/>
<dbReference type="KEGG" id="ftj:FTUN_8716"/>
<organism evidence="1 2">
    <name type="scientific">Frigoriglobus tundricola</name>
    <dbReference type="NCBI Taxonomy" id="2774151"/>
    <lineage>
        <taxon>Bacteria</taxon>
        <taxon>Pseudomonadati</taxon>
        <taxon>Planctomycetota</taxon>
        <taxon>Planctomycetia</taxon>
        <taxon>Gemmatales</taxon>
        <taxon>Gemmataceae</taxon>
        <taxon>Frigoriglobus</taxon>
    </lineage>
</organism>
<evidence type="ECO:0000313" key="2">
    <source>
        <dbReference type="Proteomes" id="UP000503447"/>
    </source>
</evidence>
<reference evidence="2" key="1">
    <citation type="submission" date="2020-05" db="EMBL/GenBank/DDBJ databases">
        <title>Frigoriglobus tundricola gen. nov., sp. nov., a psychrotolerant cellulolytic planctomycete of the family Gemmataceae with two divergent copies of 16S rRNA gene.</title>
        <authorList>
            <person name="Kulichevskaya I.S."/>
            <person name="Ivanova A.A."/>
            <person name="Naumoff D.G."/>
            <person name="Beletsky A.V."/>
            <person name="Rijpstra W.I.C."/>
            <person name="Sinninghe Damste J.S."/>
            <person name="Mardanov A.V."/>
            <person name="Ravin N.V."/>
            <person name="Dedysh S.N."/>
        </authorList>
    </citation>
    <scope>NUCLEOTIDE SEQUENCE [LARGE SCALE GENOMIC DNA]</scope>
    <source>
        <strain evidence="2">PL17</strain>
    </source>
</reference>
<protein>
    <submittedName>
        <fullName evidence="1">Phage protein</fullName>
    </submittedName>
</protein>
<name>A0A6M5Z5I8_9BACT</name>